<organism evidence="1">
    <name type="scientific">bioreactor metagenome</name>
    <dbReference type="NCBI Taxonomy" id="1076179"/>
    <lineage>
        <taxon>unclassified sequences</taxon>
        <taxon>metagenomes</taxon>
        <taxon>ecological metagenomes</taxon>
    </lineage>
</organism>
<dbReference type="InterPro" id="IPR036388">
    <property type="entry name" value="WH-like_DNA-bd_sf"/>
</dbReference>
<proteinExistence type="predicted"/>
<evidence type="ECO:0008006" key="2">
    <source>
        <dbReference type="Google" id="ProtNLM"/>
    </source>
</evidence>
<dbReference type="AlphaFoldDB" id="A0A644UFI5"/>
<protein>
    <recommendedName>
        <fullName evidence="2">ArnR1-like winged helix-turn-helix domain-containing protein</fullName>
    </recommendedName>
</protein>
<evidence type="ECO:0000313" key="1">
    <source>
        <dbReference type="EMBL" id="MPL77735.1"/>
    </source>
</evidence>
<comment type="caution">
    <text evidence="1">The sequence shown here is derived from an EMBL/GenBank/DDBJ whole genome shotgun (WGS) entry which is preliminary data.</text>
</comment>
<reference evidence="1" key="1">
    <citation type="submission" date="2019-08" db="EMBL/GenBank/DDBJ databases">
        <authorList>
            <person name="Kucharzyk K."/>
            <person name="Murdoch R.W."/>
            <person name="Higgins S."/>
            <person name="Loffler F."/>
        </authorList>
    </citation>
    <scope>NUCLEOTIDE SEQUENCE</scope>
</reference>
<sequence>MDNHALRIEILTFYLANSKSRGHANFCQCAHLADKLGVSGIDLDNEVDYLKRKGYLSGSYVYGMKPAEGEYRITDQGREFLERRDGPKDETTTFRRII</sequence>
<dbReference type="EMBL" id="VSSQ01000109">
    <property type="protein sequence ID" value="MPL77735.1"/>
    <property type="molecule type" value="Genomic_DNA"/>
</dbReference>
<dbReference type="Gene3D" id="1.10.10.10">
    <property type="entry name" value="Winged helix-like DNA-binding domain superfamily/Winged helix DNA-binding domain"/>
    <property type="match status" value="1"/>
</dbReference>
<name>A0A644UFI5_9ZZZZ</name>
<gene>
    <name evidence="1" type="ORF">SDC9_23594</name>
</gene>
<accession>A0A644UFI5</accession>